<sequence length="474" mass="53995">MILARIKLQQKNDQPSEAQSSHNALNHAITNSDSKDTTSVCSSNGNSRCHDDPTTFYKHNGHQHTHMHSGSNSLSTVPAQGESIDMPSALRTFTLNFVGDVMLGRLVDQLWPQHVDNAHERRVVSYFIERYPYLSKYTHRDPWGSALPLFHNSDLNLINLETSATTTNDPWPSKAFNYRMHPANAAALREARIDYATLANNHTLDFGTDGLVETVWTMKESKIAFAGAGETTDESRRPAVLRLPRCAEAHAQDSHEQSSKSYSVHVYAASDHPRDWAVVPTFHLIDYSARTREHLRTLLTSPPASTDTPEKPALKIFSVHWGPNYTWQPAEKIRSLAHFLIDECGVDIVHGHSSHHVQGVERYRRKLIIYGCGDFVDDYALNEEYRNDLGAVWRVCVREEQDEEEADPESCRLVLDRLEIFPTRCDRFQVTLLDPDDDDHLWVKRKITQLSEDMGTKVRRDLGREHQVVVDLRD</sequence>
<name>B0Y0X0_ASPFC</name>
<dbReference type="AlphaFoldDB" id="B0Y0X0"/>
<feature type="domain" description="Capsule synthesis protein CapA" evidence="3">
    <location>
        <begin position="94"/>
        <end position="379"/>
    </location>
</feature>
<evidence type="ECO:0000259" key="3">
    <source>
        <dbReference type="SMART" id="SM00854"/>
    </source>
</evidence>
<feature type="region of interest" description="Disordered" evidence="2">
    <location>
        <begin position="28"/>
        <end position="54"/>
    </location>
</feature>
<evidence type="ECO:0000313" key="4">
    <source>
        <dbReference type="EMBL" id="EDP51861.1"/>
    </source>
</evidence>
<comment type="similarity">
    <text evidence="1">Belongs to the CapA family.</text>
</comment>
<keyword evidence="5" id="KW-1185">Reference proteome</keyword>
<dbReference type="Proteomes" id="UP000001699">
    <property type="component" value="Unassembled WGS sequence"/>
</dbReference>
<evidence type="ECO:0000256" key="1">
    <source>
        <dbReference type="ARBA" id="ARBA00005662"/>
    </source>
</evidence>
<dbReference type="SMART" id="SM00854">
    <property type="entry name" value="PGA_cap"/>
    <property type="match status" value="1"/>
</dbReference>
<dbReference type="InterPro" id="IPR052169">
    <property type="entry name" value="CW_Biosynth-Accessory"/>
</dbReference>
<dbReference type="SUPFAM" id="SSF56300">
    <property type="entry name" value="Metallo-dependent phosphatases"/>
    <property type="match status" value="1"/>
</dbReference>
<dbReference type="Pfam" id="PF09587">
    <property type="entry name" value="PGA_cap"/>
    <property type="match status" value="1"/>
</dbReference>
<accession>B0Y0X0</accession>
<protein>
    <submittedName>
        <fullName evidence="4">Scramblase family protein</fullName>
    </submittedName>
</protein>
<dbReference type="VEuPathDB" id="FungiDB:AFUB_058820"/>
<feature type="compositionally biased region" description="Polar residues" evidence="2">
    <location>
        <begin position="28"/>
        <end position="47"/>
    </location>
</feature>
<dbReference type="CDD" id="cd07381">
    <property type="entry name" value="MPP_CapA"/>
    <property type="match status" value="1"/>
</dbReference>
<dbReference type="PANTHER" id="PTHR33393:SF11">
    <property type="entry name" value="POLYGLUTAMINE SYNTHESIS ACCESSORY PROTEIN RV0574C-RELATED"/>
    <property type="match status" value="1"/>
</dbReference>
<dbReference type="HOGENOM" id="CLU_038823_3_0_1"/>
<evidence type="ECO:0000313" key="5">
    <source>
        <dbReference type="Proteomes" id="UP000001699"/>
    </source>
</evidence>
<reference evidence="4 5" key="1">
    <citation type="journal article" date="2008" name="PLoS Genet.">
        <title>Genomic islands in the pathogenic filamentous fungus Aspergillus fumigatus.</title>
        <authorList>
            <person name="Fedorova N.D."/>
            <person name="Khaldi N."/>
            <person name="Joardar V.S."/>
            <person name="Maiti R."/>
            <person name="Amedeo P."/>
            <person name="Anderson M.J."/>
            <person name="Crabtree J."/>
            <person name="Silva J.C."/>
            <person name="Badger J.H."/>
            <person name="Albarraq A."/>
            <person name="Angiuoli S."/>
            <person name="Bussey H."/>
            <person name="Bowyer P."/>
            <person name="Cotty P.J."/>
            <person name="Dyer P.S."/>
            <person name="Egan A."/>
            <person name="Galens K."/>
            <person name="Fraser-Liggett C.M."/>
            <person name="Haas B.J."/>
            <person name="Inman J.M."/>
            <person name="Kent R."/>
            <person name="Lemieux S."/>
            <person name="Malavazi I."/>
            <person name="Orvis J."/>
            <person name="Roemer T."/>
            <person name="Ronning C.M."/>
            <person name="Sundaram J.P."/>
            <person name="Sutton G."/>
            <person name="Turner G."/>
            <person name="Venter J.C."/>
            <person name="White O.R."/>
            <person name="Whitty B.R."/>
            <person name="Youngman P."/>
            <person name="Wolfe K.H."/>
            <person name="Goldman G.H."/>
            <person name="Wortman J.R."/>
            <person name="Jiang B."/>
            <person name="Denning D.W."/>
            <person name="Nierman W.C."/>
        </authorList>
    </citation>
    <scope>NUCLEOTIDE SEQUENCE [LARGE SCALE GENOMIC DNA]</scope>
    <source>
        <strain evidence="5">CBS 144.89 / FGSC A1163 / CEA10</strain>
    </source>
</reference>
<dbReference type="InterPro" id="IPR019079">
    <property type="entry name" value="Capsule_synth_CapA"/>
</dbReference>
<dbReference type="OrthoDB" id="189619at2759"/>
<gene>
    <name evidence="4" type="ORF">AFUB_058820</name>
</gene>
<dbReference type="InterPro" id="IPR029052">
    <property type="entry name" value="Metallo-depent_PP-like"/>
</dbReference>
<proteinExistence type="inferred from homology"/>
<evidence type="ECO:0000256" key="2">
    <source>
        <dbReference type="SAM" id="MobiDB-lite"/>
    </source>
</evidence>
<dbReference type="PANTHER" id="PTHR33393">
    <property type="entry name" value="POLYGLUTAMINE SYNTHESIS ACCESSORY PROTEIN RV0574C-RELATED"/>
    <property type="match status" value="1"/>
</dbReference>
<dbReference type="EMBL" id="DS499597">
    <property type="protein sequence ID" value="EDP51861.1"/>
    <property type="molecule type" value="Genomic_DNA"/>
</dbReference>
<organism evidence="4 5">
    <name type="scientific">Aspergillus fumigatus (strain CBS 144.89 / FGSC A1163 / CEA10)</name>
    <name type="common">Neosartorya fumigata</name>
    <dbReference type="NCBI Taxonomy" id="451804"/>
    <lineage>
        <taxon>Eukaryota</taxon>
        <taxon>Fungi</taxon>
        <taxon>Dikarya</taxon>
        <taxon>Ascomycota</taxon>
        <taxon>Pezizomycotina</taxon>
        <taxon>Eurotiomycetes</taxon>
        <taxon>Eurotiomycetidae</taxon>
        <taxon>Eurotiales</taxon>
        <taxon>Aspergillaceae</taxon>
        <taxon>Aspergillus</taxon>
        <taxon>Aspergillus subgen. Fumigati</taxon>
    </lineage>
</organism>